<dbReference type="PANTHER" id="PTHR43798">
    <property type="entry name" value="MONOACYLGLYCEROL LIPASE"/>
    <property type="match status" value="1"/>
</dbReference>
<dbReference type="PRINTS" id="PR00412">
    <property type="entry name" value="EPOXHYDRLASE"/>
</dbReference>
<dbReference type="PANTHER" id="PTHR43798:SF33">
    <property type="entry name" value="HYDROLASE, PUTATIVE (AFU_ORTHOLOGUE AFUA_2G14860)-RELATED"/>
    <property type="match status" value="1"/>
</dbReference>
<organism evidence="2 3">
    <name type="scientific">Sediminihaliea albiluteola</name>
    <dbReference type="NCBI Taxonomy" id="2758564"/>
    <lineage>
        <taxon>Bacteria</taxon>
        <taxon>Pseudomonadati</taxon>
        <taxon>Pseudomonadota</taxon>
        <taxon>Gammaproteobacteria</taxon>
        <taxon>Cellvibrionales</taxon>
        <taxon>Halieaceae</taxon>
        <taxon>Sediminihaliea</taxon>
    </lineage>
</organism>
<dbReference type="GO" id="GO:0016787">
    <property type="term" value="F:hydrolase activity"/>
    <property type="evidence" value="ECO:0007669"/>
    <property type="project" value="UniProtKB-KW"/>
</dbReference>
<dbReference type="RefSeq" id="WP_182171806.1">
    <property type="nucleotide sequence ID" value="NZ_JACFXU010000014.1"/>
</dbReference>
<reference evidence="2 3" key="1">
    <citation type="submission" date="2020-07" db="EMBL/GenBank/DDBJ databases">
        <title>Halieaceae bacterium, F7430, whole genome shotgun sequencing project.</title>
        <authorList>
            <person name="Jiang S."/>
            <person name="Liu Z.W."/>
            <person name="Du Z.J."/>
        </authorList>
    </citation>
    <scope>NUCLEOTIDE SEQUENCE [LARGE SCALE GENOMIC DNA]</scope>
    <source>
        <strain evidence="2 3">F7430</strain>
    </source>
</reference>
<dbReference type="AlphaFoldDB" id="A0A7W2TWC5"/>
<accession>A0A7W2TWC5</accession>
<evidence type="ECO:0000313" key="2">
    <source>
        <dbReference type="EMBL" id="MBA6413126.1"/>
    </source>
</evidence>
<keyword evidence="3" id="KW-1185">Reference proteome</keyword>
<dbReference type="PRINTS" id="PR00111">
    <property type="entry name" value="ABHYDROLASE"/>
</dbReference>
<dbReference type="InterPro" id="IPR050266">
    <property type="entry name" value="AB_hydrolase_sf"/>
</dbReference>
<dbReference type="Pfam" id="PF00561">
    <property type="entry name" value="Abhydrolase_1"/>
    <property type="match status" value="1"/>
</dbReference>
<dbReference type="GO" id="GO:0016020">
    <property type="term" value="C:membrane"/>
    <property type="evidence" value="ECO:0007669"/>
    <property type="project" value="TreeGrafter"/>
</dbReference>
<dbReference type="Proteomes" id="UP000539350">
    <property type="component" value="Unassembled WGS sequence"/>
</dbReference>
<dbReference type="InterPro" id="IPR000639">
    <property type="entry name" value="Epox_hydrolase-like"/>
</dbReference>
<proteinExistence type="predicted"/>
<name>A0A7W2TWC5_9GAMM</name>
<dbReference type="SUPFAM" id="SSF53474">
    <property type="entry name" value="alpha/beta-Hydrolases"/>
    <property type="match status" value="1"/>
</dbReference>
<sequence>MQLPDTGTILELSQGKIHYYDVGQGDVILFLHGSGPGVTARANFERNLPAFAEHFRCLVVDFPGYGQSEAIDGDPVSVCVSAVVELLNELAIERVHIIGNSMGGMVGSVIAANHPERVNRFVTIGGIGMNLFSAFPADGLSLLTEFVENPTRERIESWLRSMVFDQSLLTKELVDERFARATEAKTFESTKRIYSRESIQKIAEFRRGAAAADVIAHLPRIQAPTLLTWGRDDRVTPLDMCLIPMRIIPNCELHVFPNCGHWSMIEKKDEFESLVLSFLRRA</sequence>
<gene>
    <name evidence="2" type="ORF">H2508_08395</name>
</gene>
<dbReference type="Gene3D" id="3.40.50.1820">
    <property type="entry name" value="alpha/beta hydrolase"/>
    <property type="match status" value="1"/>
</dbReference>
<dbReference type="InterPro" id="IPR029058">
    <property type="entry name" value="AB_hydrolase_fold"/>
</dbReference>
<feature type="domain" description="AB hydrolase-1" evidence="1">
    <location>
        <begin position="27"/>
        <end position="267"/>
    </location>
</feature>
<dbReference type="InterPro" id="IPR000073">
    <property type="entry name" value="AB_hydrolase_1"/>
</dbReference>
<keyword evidence="2" id="KW-0378">Hydrolase</keyword>
<evidence type="ECO:0000313" key="3">
    <source>
        <dbReference type="Proteomes" id="UP000539350"/>
    </source>
</evidence>
<dbReference type="EMBL" id="JACFXU010000014">
    <property type="protein sequence ID" value="MBA6413126.1"/>
    <property type="molecule type" value="Genomic_DNA"/>
</dbReference>
<protein>
    <submittedName>
        <fullName evidence="2">Alpha/beta fold hydrolase</fullName>
    </submittedName>
</protein>
<comment type="caution">
    <text evidence="2">The sequence shown here is derived from an EMBL/GenBank/DDBJ whole genome shotgun (WGS) entry which is preliminary data.</text>
</comment>
<evidence type="ECO:0000259" key="1">
    <source>
        <dbReference type="Pfam" id="PF00561"/>
    </source>
</evidence>